<feature type="transmembrane region" description="Helical" evidence="5">
    <location>
        <begin position="215"/>
        <end position="237"/>
    </location>
</feature>
<dbReference type="InterPro" id="IPR005829">
    <property type="entry name" value="Sugar_transporter_CS"/>
</dbReference>
<keyword evidence="2 5" id="KW-0812">Transmembrane</keyword>
<evidence type="ECO:0000259" key="6">
    <source>
        <dbReference type="PROSITE" id="PS50850"/>
    </source>
</evidence>
<dbReference type="RefSeq" id="WP_058503048.1">
    <property type="nucleotide sequence ID" value="NZ_CAAAJA010000036.1"/>
</dbReference>
<feature type="transmembrane region" description="Helical" evidence="5">
    <location>
        <begin position="41"/>
        <end position="61"/>
    </location>
</feature>
<evidence type="ECO:0000256" key="2">
    <source>
        <dbReference type="ARBA" id="ARBA00022692"/>
    </source>
</evidence>
<feature type="transmembrane region" description="Helical" evidence="5">
    <location>
        <begin position="306"/>
        <end position="330"/>
    </location>
</feature>
<feature type="transmembrane region" description="Helical" evidence="5">
    <location>
        <begin position="138"/>
        <end position="157"/>
    </location>
</feature>
<feature type="transmembrane region" description="Helical" evidence="5">
    <location>
        <begin position="163"/>
        <end position="182"/>
    </location>
</feature>
<feature type="transmembrane region" description="Helical" evidence="5">
    <location>
        <begin position="342"/>
        <end position="364"/>
    </location>
</feature>
<comment type="caution">
    <text evidence="7">The sequence shown here is derived from an EMBL/GenBank/DDBJ whole genome shotgun (WGS) entry which is preliminary data.</text>
</comment>
<feature type="domain" description="Major facilitator superfamily (MFS) profile" evidence="6">
    <location>
        <begin position="1"/>
        <end position="396"/>
    </location>
</feature>
<dbReference type="SUPFAM" id="SSF103473">
    <property type="entry name" value="MFS general substrate transporter"/>
    <property type="match status" value="1"/>
</dbReference>
<evidence type="ECO:0000313" key="8">
    <source>
        <dbReference type="Proteomes" id="UP000054761"/>
    </source>
</evidence>
<protein>
    <submittedName>
        <fullName evidence="7">Drug efflux system protein MdtG</fullName>
    </submittedName>
</protein>
<name>A0A0W0V1M4_9GAMM</name>
<feature type="transmembrane region" description="Helical" evidence="5">
    <location>
        <begin position="370"/>
        <end position="392"/>
    </location>
</feature>
<dbReference type="GO" id="GO:0016020">
    <property type="term" value="C:membrane"/>
    <property type="evidence" value="ECO:0007669"/>
    <property type="project" value="UniProtKB-SubCell"/>
</dbReference>
<dbReference type="GO" id="GO:0022857">
    <property type="term" value="F:transmembrane transporter activity"/>
    <property type="evidence" value="ECO:0007669"/>
    <property type="project" value="InterPro"/>
</dbReference>
<feature type="transmembrane region" description="Helical" evidence="5">
    <location>
        <begin position="283"/>
        <end position="300"/>
    </location>
</feature>
<sequence length="411" mass="44418">MTSTAIRAPLAGINFFLADVRDGLGPFLAIYLLSYHQWESGQIGLVMTIAGVTTLLLQTPAGMIIDRTRFKRGIFILCSLSIAIAILCIQFFPQFYSVAINKAIIGAAAAFFPPAIAALTLGTVGPQFYAVQVGRNEAYNHAGNIFASIMAAILGFYVGLHSLFWFTAIMAVAAVISALSLNKALIDHRQARGLLTDSPQEKLPGFKILLTNKKLLFFGISIMLFHLANAAMLILIGEEIALKQHDKSSVLFVSGSIISAQFIMFFMAILVSKKADCWGRKPLFLLAFIALPIRGFLFTLSSDPYYLLAVQLLDGVGAGIYGALFPIVTADMTRGSGHYNTALGALSTLQAIGAAASTLISGYIVDYYGFSAAFYVLVVIALMALALFFFTIPETRAKNLQPFTESHGYEV</sequence>
<evidence type="ECO:0000313" key="7">
    <source>
        <dbReference type="EMBL" id="KTD14004.1"/>
    </source>
</evidence>
<dbReference type="AlphaFoldDB" id="A0A0W0V1M4"/>
<accession>A0A0W0V1M4</accession>
<gene>
    <name evidence="7" type="ORF">Lisr_2780</name>
</gene>
<evidence type="ECO:0000256" key="4">
    <source>
        <dbReference type="ARBA" id="ARBA00023136"/>
    </source>
</evidence>
<dbReference type="InterPro" id="IPR036259">
    <property type="entry name" value="MFS_trans_sf"/>
</dbReference>
<dbReference type="InterPro" id="IPR020846">
    <property type="entry name" value="MFS_dom"/>
</dbReference>
<comment type="subcellular location">
    <subcellularLocation>
        <location evidence="1">Membrane</location>
        <topology evidence="1">Multi-pass membrane protein</topology>
    </subcellularLocation>
</comment>
<dbReference type="InterPro" id="IPR011701">
    <property type="entry name" value="MFS"/>
</dbReference>
<dbReference type="OrthoDB" id="9812574at2"/>
<keyword evidence="3 5" id="KW-1133">Transmembrane helix</keyword>
<keyword evidence="8" id="KW-1185">Reference proteome</keyword>
<feature type="transmembrane region" description="Helical" evidence="5">
    <location>
        <begin position="249"/>
        <end position="271"/>
    </location>
</feature>
<evidence type="ECO:0000256" key="1">
    <source>
        <dbReference type="ARBA" id="ARBA00004141"/>
    </source>
</evidence>
<dbReference type="STRING" id="454.Lisr_2780"/>
<dbReference type="PATRIC" id="fig|454.4.peg.3050"/>
<dbReference type="EMBL" id="LNYH01000151">
    <property type="protein sequence ID" value="KTD14004.1"/>
    <property type="molecule type" value="Genomic_DNA"/>
</dbReference>
<dbReference type="PROSITE" id="PS50850">
    <property type="entry name" value="MFS"/>
    <property type="match status" value="1"/>
</dbReference>
<keyword evidence="4 5" id="KW-0472">Membrane</keyword>
<proteinExistence type="predicted"/>
<reference evidence="7 8" key="1">
    <citation type="submission" date="2015-11" db="EMBL/GenBank/DDBJ databases">
        <title>Genomic analysis of 38 Legionella species identifies large and diverse effector repertoires.</title>
        <authorList>
            <person name="Burstein D."/>
            <person name="Amaro F."/>
            <person name="Zusman T."/>
            <person name="Lifshitz Z."/>
            <person name="Cohen O."/>
            <person name="Gilbert J.A."/>
            <person name="Pupko T."/>
            <person name="Shuman H.A."/>
            <person name="Segal G."/>
        </authorList>
    </citation>
    <scope>NUCLEOTIDE SEQUENCE [LARGE SCALE GENOMIC DNA]</scope>
    <source>
        <strain evidence="7 8">Bercovier 4</strain>
    </source>
</reference>
<dbReference type="PANTHER" id="PTHR23539:SF1">
    <property type="entry name" value="MAJOR FACILITATOR SUPERFAMILY (MFS) PROFILE DOMAIN-CONTAINING PROTEIN"/>
    <property type="match status" value="1"/>
</dbReference>
<feature type="transmembrane region" description="Helical" evidence="5">
    <location>
        <begin position="73"/>
        <end position="92"/>
    </location>
</feature>
<feature type="transmembrane region" description="Helical" evidence="5">
    <location>
        <begin position="104"/>
        <end position="126"/>
    </location>
</feature>
<dbReference type="Pfam" id="PF07690">
    <property type="entry name" value="MFS_1"/>
    <property type="match status" value="1"/>
</dbReference>
<dbReference type="PANTHER" id="PTHR23539">
    <property type="entry name" value="MFS TRANSPORTER"/>
    <property type="match status" value="1"/>
</dbReference>
<evidence type="ECO:0000256" key="3">
    <source>
        <dbReference type="ARBA" id="ARBA00022989"/>
    </source>
</evidence>
<dbReference type="Proteomes" id="UP000054761">
    <property type="component" value="Unassembled WGS sequence"/>
</dbReference>
<dbReference type="Gene3D" id="1.20.1250.20">
    <property type="entry name" value="MFS general substrate transporter like domains"/>
    <property type="match status" value="2"/>
</dbReference>
<dbReference type="PROSITE" id="PS00216">
    <property type="entry name" value="SUGAR_TRANSPORT_1"/>
    <property type="match status" value="1"/>
</dbReference>
<organism evidence="7 8">
    <name type="scientific">Legionella israelensis</name>
    <dbReference type="NCBI Taxonomy" id="454"/>
    <lineage>
        <taxon>Bacteria</taxon>
        <taxon>Pseudomonadati</taxon>
        <taxon>Pseudomonadota</taxon>
        <taxon>Gammaproteobacteria</taxon>
        <taxon>Legionellales</taxon>
        <taxon>Legionellaceae</taxon>
        <taxon>Legionella</taxon>
    </lineage>
</organism>
<evidence type="ECO:0000256" key="5">
    <source>
        <dbReference type="SAM" id="Phobius"/>
    </source>
</evidence>